<gene>
    <name evidence="2" type="ordered locus">Psta_2652</name>
</gene>
<evidence type="ECO:0008006" key="4">
    <source>
        <dbReference type="Google" id="ProtNLM"/>
    </source>
</evidence>
<keyword evidence="1" id="KW-0472">Membrane</keyword>
<proteinExistence type="predicted"/>
<dbReference type="KEGG" id="psl:Psta_2652"/>
<accession>D2R6M1</accession>
<dbReference type="AlphaFoldDB" id="D2R6M1"/>
<reference evidence="2 3" key="1">
    <citation type="journal article" date="2009" name="Stand. Genomic Sci.">
        <title>Complete genome sequence of Pirellula staleyi type strain (ATCC 27377).</title>
        <authorList>
            <person name="Clum A."/>
            <person name="Tindall B.J."/>
            <person name="Sikorski J."/>
            <person name="Ivanova N."/>
            <person name="Mavrommatis K."/>
            <person name="Lucas S."/>
            <person name="Glavina del Rio T."/>
            <person name="Nolan M."/>
            <person name="Chen F."/>
            <person name="Tice H."/>
            <person name="Pitluck S."/>
            <person name="Cheng J.F."/>
            <person name="Chertkov O."/>
            <person name="Brettin T."/>
            <person name="Han C."/>
            <person name="Detter J.C."/>
            <person name="Kuske C."/>
            <person name="Bruce D."/>
            <person name="Goodwin L."/>
            <person name="Ovchinikova G."/>
            <person name="Pati A."/>
            <person name="Mikhailova N."/>
            <person name="Chen A."/>
            <person name="Palaniappan K."/>
            <person name="Land M."/>
            <person name="Hauser L."/>
            <person name="Chang Y.J."/>
            <person name="Jeffries C.D."/>
            <person name="Chain P."/>
            <person name="Rohde M."/>
            <person name="Goker M."/>
            <person name="Bristow J."/>
            <person name="Eisen J.A."/>
            <person name="Markowitz V."/>
            <person name="Hugenholtz P."/>
            <person name="Kyrpides N.C."/>
            <person name="Klenk H.P."/>
            <person name="Lapidus A."/>
        </authorList>
    </citation>
    <scope>NUCLEOTIDE SEQUENCE [LARGE SCALE GENOMIC DNA]</scope>
    <source>
        <strain evidence="3">ATCC 27377 / DSM 6068 / ICPB 4128</strain>
    </source>
</reference>
<dbReference type="eggNOG" id="ENOG50327AV">
    <property type="taxonomic scope" value="Bacteria"/>
</dbReference>
<keyword evidence="1" id="KW-0812">Transmembrane</keyword>
<organism evidence="2 3">
    <name type="scientific">Pirellula staleyi (strain ATCC 27377 / DSM 6068 / ICPB 4128)</name>
    <name type="common">Pirella staleyi</name>
    <dbReference type="NCBI Taxonomy" id="530564"/>
    <lineage>
        <taxon>Bacteria</taxon>
        <taxon>Pseudomonadati</taxon>
        <taxon>Planctomycetota</taxon>
        <taxon>Planctomycetia</taxon>
        <taxon>Pirellulales</taxon>
        <taxon>Pirellulaceae</taxon>
        <taxon>Pirellula</taxon>
    </lineage>
</organism>
<sequence length="333" mass="37076">MSSDSLQQQQPVHPAQRRTTLLLRWSTWIIVGCLVALTPASVQGQYAAGDPEVLGGELAGPGEYLDLDWYLAQGGELGPSEPWSLQLLPEGIIYKPYLASTKESRLAATIVSTTKQGTNWDATLGGRIGLARLGTENEVLPEGWQLDVEGSAQVRLNLSENVDVQSVDFRAGLPLTYGVGPHRMKFAYYHLSAHIGDEYLFANPGTPRQNFARDALVLGYARYFSPEFRAYGEMGWAFYSIESEPWEFQFGVDYSPSMATGFQGSPFFGVNGHLRQELDYSGTLSVQAGWAWRGDETGHLLRAGLQYYNGASSQFAFYRRFEEQIGFGLWYDY</sequence>
<dbReference type="InterPro" id="IPR009599">
    <property type="entry name" value="DUF1207"/>
</dbReference>
<dbReference type="Pfam" id="PF06727">
    <property type="entry name" value="DUF1207"/>
    <property type="match status" value="1"/>
</dbReference>
<keyword evidence="1" id="KW-1133">Transmembrane helix</keyword>
<protein>
    <recommendedName>
        <fullName evidence="4">DUF1207 domain-containing protein</fullName>
    </recommendedName>
</protein>
<feature type="transmembrane region" description="Helical" evidence="1">
    <location>
        <begin position="21"/>
        <end position="42"/>
    </location>
</feature>
<dbReference type="EMBL" id="CP001848">
    <property type="protein sequence ID" value="ADB17321.1"/>
    <property type="molecule type" value="Genomic_DNA"/>
</dbReference>
<dbReference type="HOGENOM" id="CLU_833802_0_0_0"/>
<dbReference type="STRING" id="530564.Psta_2652"/>
<name>D2R6M1_PIRSD</name>
<evidence type="ECO:0000313" key="3">
    <source>
        <dbReference type="Proteomes" id="UP000001887"/>
    </source>
</evidence>
<evidence type="ECO:0000256" key="1">
    <source>
        <dbReference type="SAM" id="Phobius"/>
    </source>
</evidence>
<evidence type="ECO:0000313" key="2">
    <source>
        <dbReference type="EMBL" id="ADB17321.1"/>
    </source>
</evidence>
<dbReference type="Proteomes" id="UP000001887">
    <property type="component" value="Chromosome"/>
</dbReference>
<keyword evidence="3" id="KW-1185">Reference proteome</keyword>